<dbReference type="EMBL" id="MOMC01000083">
    <property type="protein sequence ID" value="ONH23619.1"/>
    <property type="molecule type" value="Genomic_DNA"/>
</dbReference>
<comment type="caution">
    <text evidence="2">The sequence shown here is derived from an EMBL/GenBank/DDBJ whole genome shotgun (WGS) entry which is preliminary data.</text>
</comment>
<keyword evidence="3" id="KW-1185">Reference proteome</keyword>
<dbReference type="AlphaFoldDB" id="A0A1V2I1E8"/>
<dbReference type="Proteomes" id="UP000188929">
    <property type="component" value="Unassembled WGS sequence"/>
</dbReference>
<evidence type="ECO:0000313" key="3">
    <source>
        <dbReference type="Proteomes" id="UP000188929"/>
    </source>
</evidence>
<organism evidence="2 3">
    <name type="scientific">Pseudofrankia asymbiotica</name>
    <dbReference type="NCBI Taxonomy" id="1834516"/>
    <lineage>
        <taxon>Bacteria</taxon>
        <taxon>Bacillati</taxon>
        <taxon>Actinomycetota</taxon>
        <taxon>Actinomycetes</taxon>
        <taxon>Frankiales</taxon>
        <taxon>Frankiaceae</taxon>
        <taxon>Pseudofrankia</taxon>
    </lineage>
</organism>
<proteinExistence type="predicted"/>
<protein>
    <submittedName>
        <fullName evidence="2">Uncharacterized protein</fullName>
    </submittedName>
</protein>
<evidence type="ECO:0000313" key="2">
    <source>
        <dbReference type="EMBL" id="ONH23619.1"/>
    </source>
</evidence>
<accession>A0A1V2I1E8</accession>
<reference evidence="3" key="1">
    <citation type="submission" date="2016-10" db="EMBL/GenBank/DDBJ databases">
        <title>Frankia sp. NRRL B-16386 Genome sequencing.</title>
        <authorList>
            <person name="Ghodhbane-Gtari F."/>
            <person name="Swanson E."/>
            <person name="Gueddou A."/>
            <person name="Hezbri K."/>
            <person name="Ktari K."/>
            <person name="Nouioui I."/>
            <person name="Morris K."/>
            <person name="Simpson S."/>
            <person name="Abebe-Akele F."/>
            <person name="Thomas K."/>
            <person name="Gtari M."/>
            <person name="Tisa L.S."/>
        </authorList>
    </citation>
    <scope>NUCLEOTIDE SEQUENCE [LARGE SCALE GENOMIC DNA]</scope>
    <source>
        <strain evidence="3">NRRL B-16386</strain>
    </source>
</reference>
<evidence type="ECO:0000256" key="1">
    <source>
        <dbReference type="SAM" id="MobiDB-lite"/>
    </source>
</evidence>
<gene>
    <name evidence="2" type="ORF">BL253_32510</name>
</gene>
<sequence>MGGFLVRGDSEDRVALVDLGLANNDLMGATPSSRLTTSETGSPMSTRWAPGTPATRRSVSWPGQSVPISTAHCPGLRFGRLQLSEQRRAFTFIV</sequence>
<name>A0A1V2I1E8_9ACTN</name>
<feature type="compositionally biased region" description="Polar residues" evidence="1">
    <location>
        <begin position="30"/>
        <end position="45"/>
    </location>
</feature>
<feature type="region of interest" description="Disordered" evidence="1">
    <location>
        <begin position="28"/>
        <end position="63"/>
    </location>
</feature>